<reference evidence="3" key="1">
    <citation type="submission" date="2019-03" db="EMBL/GenBank/DDBJ databases">
        <title>Single cell metagenomics reveals metabolic interactions within the superorganism composed of flagellate Streblomastix strix and complex community of Bacteroidetes bacteria on its surface.</title>
        <authorList>
            <person name="Treitli S.C."/>
            <person name="Kolisko M."/>
            <person name="Husnik F."/>
            <person name="Keeling P."/>
            <person name="Hampl V."/>
        </authorList>
    </citation>
    <scope>NUCLEOTIDE SEQUENCE</scope>
    <source>
        <strain evidence="3">STM</strain>
    </source>
</reference>
<dbReference type="AlphaFoldDB" id="A0A5J4SFP7"/>
<feature type="domain" description="DUF4469" evidence="1">
    <location>
        <begin position="129"/>
        <end position="223"/>
    </location>
</feature>
<dbReference type="Pfam" id="PF14734">
    <property type="entry name" value="DUF4469"/>
    <property type="match status" value="1"/>
</dbReference>
<evidence type="ECO:0000313" key="3">
    <source>
        <dbReference type="EMBL" id="KAA6344131.1"/>
    </source>
</evidence>
<dbReference type="EMBL" id="SNRY01000233">
    <property type="protein sequence ID" value="KAA6344131.1"/>
    <property type="molecule type" value="Genomic_DNA"/>
</dbReference>
<evidence type="ECO:0000259" key="2">
    <source>
        <dbReference type="Pfam" id="PF14848"/>
    </source>
</evidence>
<dbReference type="Pfam" id="PF14848">
    <property type="entry name" value="HU-DNA_bdg"/>
    <property type="match status" value="1"/>
</dbReference>
<gene>
    <name evidence="3" type="ORF">EZS27_008213</name>
</gene>
<sequence length="233" mass="25455">MLNYSLHENLLTERTDDYAAQTHASAVYTREQFIDLMLQRGTLVTKTDIVAVLNNIEETARYIIENGGQLNLPLFNTSFSISGVFDGILDTFDPNRHKLHVTIHNGTLLRDAEKAVKLAKVNAPAPQPQILEVKDSVSGQVDTILTAGGAVEIDGINIKIVGDNEAVGLYFVAEDTTETKAVTLISNKPSLVLSLIPALASGNYRIKIVTQYSGGKDLKEPKTTIYSKTLQVQ</sequence>
<proteinExistence type="predicted"/>
<dbReference type="InterPro" id="IPR049893">
    <property type="entry name" value="Bvu_2165-like_IHF-HU-DNA_bdg"/>
</dbReference>
<dbReference type="Gene3D" id="2.70.50.70">
    <property type="match status" value="1"/>
</dbReference>
<organism evidence="3">
    <name type="scientific">termite gut metagenome</name>
    <dbReference type="NCBI Taxonomy" id="433724"/>
    <lineage>
        <taxon>unclassified sequences</taxon>
        <taxon>metagenomes</taxon>
        <taxon>organismal metagenomes</taxon>
    </lineage>
</organism>
<comment type="caution">
    <text evidence="3">The sequence shown here is derived from an EMBL/GenBank/DDBJ whole genome shotgun (WGS) entry which is preliminary data.</text>
</comment>
<name>A0A5J4SFP7_9ZZZZ</name>
<accession>A0A5J4SFP7</accession>
<dbReference type="CDD" id="cd12843">
    <property type="entry name" value="Bvu_2165_C_like"/>
    <property type="match status" value="1"/>
</dbReference>
<evidence type="ECO:0000259" key="1">
    <source>
        <dbReference type="Pfam" id="PF14734"/>
    </source>
</evidence>
<dbReference type="InterPro" id="IPR027824">
    <property type="entry name" value="DUF4469"/>
</dbReference>
<protein>
    <submittedName>
        <fullName evidence="3">Uncharacterized protein</fullName>
    </submittedName>
</protein>
<feature type="domain" description="Bvu-2165-like IHF-HU-like DNA-binding" evidence="2">
    <location>
        <begin position="1"/>
        <end position="119"/>
    </location>
</feature>